<gene>
    <name evidence="4" type="ORF">KUDE01_019155</name>
</gene>
<feature type="compositionally biased region" description="Basic and acidic residues" evidence="3">
    <location>
        <begin position="339"/>
        <end position="357"/>
    </location>
</feature>
<dbReference type="GO" id="GO:0019905">
    <property type="term" value="F:syntaxin binding"/>
    <property type="evidence" value="ECO:0007669"/>
    <property type="project" value="InterPro"/>
</dbReference>
<evidence type="ECO:0000256" key="1">
    <source>
        <dbReference type="ARBA" id="ARBA00009550"/>
    </source>
</evidence>
<feature type="compositionally biased region" description="Acidic residues" evidence="3">
    <location>
        <begin position="30"/>
        <end position="45"/>
    </location>
</feature>
<feature type="compositionally biased region" description="Basic and acidic residues" evidence="3">
    <location>
        <begin position="411"/>
        <end position="437"/>
    </location>
</feature>
<evidence type="ECO:0000313" key="4">
    <source>
        <dbReference type="EMBL" id="KAK1893692.1"/>
    </source>
</evidence>
<keyword evidence="2" id="KW-0175">Coiled coil</keyword>
<comment type="similarity">
    <text evidence="1">Belongs to the taxilin family.</text>
</comment>
<dbReference type="PANTHER" id="PTHR16127">
    <property type="entry name" value="TAXILIN"/>
    <property type="match status" value="1"/>
</dbReference>
<name>A0AAD9F952_DISEL</name>
<comment type="caution">
    <text evidence="4">The sequence shown here is derived from an EMBL/GenBank/DDBJ whole genome shotgun (WGS) entry which is preliminary data.</text>
</comment>
<reference evidence="4" key="1">
    <citation type="submission" date="2023-04" db="EMBL/GenBank/DDBJ databases">
        <title>Chromosome-level genome of Chaenocephalus aceratus.</title>
        <authorList>
            <person name="Park H."/>
        </authorList>
    </citation>
    <scope>NUCLEOTIDE SEQUENCE</scope>
    <source>
        <strain evidence="4">DE</strain>
        <tissue evidence="4">Muscle</tissue>
    </source>
</reference>
<feature type="region of interest" description="Disordered" evidence="3">
    <location>
        <begin position="23"/>
        <end position="61"/>
    </location>
</feature>
<dbReference type="PANTHER" id="PTHR16127:SF15">
    <property type="entry name" value="TAXILIN BETA B"/>
    <property type="match status" value="1"/>
</dbReference>
<feature type="coiled-coil region" evidence="2">
    <location>
        <begin position="87"/>
        <end position="162"/>
    </location>
</feature>
<dbReference type="AlphaFoldDB" id="A0AAD9F952"/>
<feature type="region of interest" description="Disordered" evidence="3">
    <location>
        <begin position="385"/>
        <end position="437"/>
    </location>
</feature>
<proteinExistence type="inferred from homology"/>
<sequence length="437" mass="50796">MEACLAPGCPDLDLTEDLAQQLEDIISTYQEEESPPDQNQEEGEEVPPTKETPGSRKEQKLEKKMLKNLGKEAMLLMQSLNKLNTPEQKLEAIIKKHAELLEEHRGEQKQLKMLQKKLLQVMKDKDQLQSEHSRAVLARSKLEGLCRELQRHNKTLKNLEKVFKHRDLKQKLVETKLTQSNVILKETEDKHKLERELLMTQMAAFKSKLAMYSEKFDEFQGTVSKSNSVYSGFKLDMDKMAKKMKKLDKECQSWKSRFDNCNKGLVEMVNDKSIKEKEFDLVLVKNQKLENLCRALQEERRSSSVKVQEAGSAPQSTEKETSQEVQKVQEEVQKKEVQKQEVQKQEVQKQEVQKQEAESLPAETLLSKERNKLKAEQSRLQEIFLISHTIPTETDSQSQELPEEEEEEEEAGLREEEEQKKEEEGQVQRDLEMQSVD</sequence>
<evidence type="ECO:0000256" key="3">
    <source>
        <dbReference type="SAM" id="MobiDB-lite"/>
    </source>
</evidence>
<accession>A0AAD9F952</accession>
<feature type="compositionally biased region" description="Polar residues" evidence="3">
    <location>
        <begin position="389"/>
        <end position="398"/>
    </location>
</feature>
<evidence type="ECO:0000256" key="2">
    <source>
        <dbReference type="SAM" id="Coils"/>
    </source>
</evidence>
<dbReference type="InterPro" id="IPR026183">
    <property type="entry name" value="Taxilin_fam"/>
</dbReference>
<dbReference type="Proteomes" id="UP001228049">
    <property type="component" value="Unassembled WGS sequence"/>
</dbReference>
<organism evidence="4 5">
    <name type="scientific">Dissostichus eleginoides</name>
    <name type="common">Patagonian toothfish</name>
    <name type="synonym">Dissostichus amissus</name>
    <dbReference type="NCBI Taxonomy" id="100907"/>
    <lineage>
        <taxon>Eukaryota</taxon>
        <taxon>Metazoa</taxon>
        <taxon>Chordata</taxon>
        <taxon>Craniata</taxon>
        <taxon>Vertebrata</taxon>
        <taxon>Euteleostomi</taxon>
        <taxon>Actinopterygii</taxon>
        <taxon>Neopterygii</taxon>
        <taxon>Teleostei</taxon>
        <taxon>Neoteleostei</taxon>
        <taxon>Acanthomorphata</taxon>
        <taxon>Eupercaria</taxon>
        <taxon>Perciformes</taxon>
        <taxon>Notothenioidei</taxon>
        <taxon>Nototheniidae</taxon>
        <taxon>Dissostichus</taxon>
    </lineage>
</organism>
<dbReference type="EMBL" id="JASDAP010000011">
    <property type="protein sequence ID" value="KAK1893692.1"/>
    <property type="molecule type" value="Genomic_DNA"/>
</dbReference>
<keyword evidence="5" id="KW-1185">Reference proteome</keyword>
<evidence type="ECO:0000313" key="5">
    <source>
        <dbReference type="Proteomes" id="UP001228049"/>
    </source>
</evidence>
<feature type="compositionally biased region" description="Acidic residues" evidence="3">
    <location>
        <begin position="401"/>
        <end position="410"/>
    </location>
</feature>
<dbReference type="Pfam" id="PF09728">
    <property type="entry name" value="Taxilin"/>
    <property type="match status" value="1"/>
</dbReference>
<protein>
    <submittedName>
        <fullName evidence="4">Beta-taxilin</fullName>
    </submittedName>
</protein>
<feature type="region of interest" description="Disordered" evidence="3">
    <location>
        <begin position="303"/>
        <end position="324"/>
    </location>
</feature>
<feature type="region of interest" description="Disordered" evidence="3">
    <location>
        <begin position="339"/>
        <end position="368"/>
    </location>
</feature>